<comment type="caution">
    <text evidence="1">The sequence shown here is derived from an EMBL/GenBank/DDBJ whole genome shotgun (WGS) entry which is preliminary data.</text>
</comment>
<proteinExistence type="predicted"/>
<sequence length="229" mass="25622">MAREVPTRCELDLISAAYPVPGRLPSFESGLLVFVTTPVTVIGSQPPISLVSPTFRISYIFRSRVHSPFTHSHRLLRTFLGATSLFLISASKPERRLTIITFSAFPVLSDASIPLETTARYQSAALPSAGVQLSDGCTRARPSSPTIHHPFFMGILHARQQRRRIFPYWEQRWNRKGENSRTAEIDAEIVFDAHSVSLKLILISSVSGCTETDRFRCKFSVEEISFSPV</sequence>
<gene>
    <name evidence="1" type="ORF">R3P38DRAFT_1314439</name>
</gene>
<accession>A0AAW0AW69</accession>
<evidence type="ECO:0000313" key="2">
    <source>
        <dbReference type="Proteomes" id="UP001362999"/>
    </source>
</evidence>
<dbReference type="EMBL" id="JAWWNJ010000047">
    <property type="protein sequence ID" value="KAK7017731.1"/>
    <property type="molecule type" value="Genomic_DNA"/>
</dbReference>
<evidence type="ECO:0000313" key="1">
    <source>
        <dbReference type="EMBL" id="KAK7017731.1"/>
    </source>
</evidence>
<reference evidence="1 2" key="1">
    <citation type="journal article" date="2024" name="J Genomics">
        <title>Draft genome sequencing and assembly of Favolaschia claudopus CIRM-BRFM 2984 isolated from oak limbs.</title>
        <authorList>
            <person name="Navarro D."/>
            <person name="Drula E."/>
            <person name="Chaduli D."/>
            <person name="Cazenave R."/>
            <person name="Ahrendt S."/>
            <person name="Wang J."/>
            <person name="Lipzen A."/>
            <person name="Daum C."/>
            <person name="Barry K."/>
            <person name="Grigoriev I.V."/>
            <person name="Favel A."/>
            <person name="Rosso M.N."/>
            <person name="Martin F."/>
        </authorList>
    </citation>
    <scope>NUCLEOTIDE SEQUENCE [LARGE SCALE GENOMIC DNA]</scope>
    <source>
        <strain evidence="1 2">CIRM-BRFM 2984</strain>
    </source>
</reference>
<keyword evidence="2" id="KW-1185">Reference proteome</keyword>
<organism evidence="1 2">
    <name type="scientific">Favolaschia claudopus</name>
    <dbReference type="NCBI Taxonomy" id="2862362"/>
    <lineage>
        <taxon>Eukaryota</taxon>
        <taxon>Fungi</taxon>
        <taxon>Dikarya</taxon>
        <taxon>Basidiomycota</taxon>
        <taxon>Agaricomycotina</taxon>
        <taxon>Agaricomycetes</taxon>
        <taxon>Agaricomycetidae</taxon>
        <taxon>Agaricales</taxon>
        <taxon>Marasmiineae</taxon>
        <taxon>Mycenaceae</taxon>
        <taxon>Favolaschia</taxon>
    </lineage>
</organism>
<dbReference type="AlphaFoldDB" id="A0AAW0AW69"/>
<name>A0AAW0AW69_9AGAR</name>
<protein>
    <submittedName>
        <fullName evidence="1">Uncharacterized protein</fullName>
    </submittedName>
</protein>
<dbReference type="Proteomes" id="UP001362999">
    <property type="component" value="Unassembled WGS sequence"/>
</dbReference>